<feature type="compositionally biased region" description="Basic and acidic residues" evidence="1">
    <location>
        <begin position="468"/>
        <end position="477"/>
    </location>
</feature>
<dbReference type="EMBL" id="FJOG01000016">
    <property type="protein sequence ID" value="CZR60790.1"/>
    <property type="molecule type" value="Genomic_DNA"/>
</dbReference>
<accession>A0A1L7X6Y5</accession>
<protein>
    <recommendedName>
        <fullName evidence="4">Myb-like domain-containing protein</fullName>
    </recommendedName>
</protein>
<feature type="compositionally biased region" description="Polar residues" evidence="1">
    <location>
        <begin position="544"/>
        <end position="559"/>
    </location>
</feature>
<feature type="compositionally biased region" description="Low complexity" evidence="1">
    <location>
        <begin position="1"/>
        <end position="14"/>
    </location>
</feature>
<keyword evidence="3" id="KW-1185">Reference proteome</keyword>
<evidence type="ECO:0000313" key="2">
    <source>
        <dbReference type="EMBL" id="CZR60790.1"/>
    </source>
</evidence>
<name>A0A1L7X6Y5_9HELO</name>
<dbReference type="Proteomes" id="UP000184330">
    <property type="component" value="Unassembled WGS sequence"/>
</dbReference>
<proteinExistence type="predicted"/>
<sequence length="1100" mass="122737">MPPLSPALSAPASPNTRASRTPYFSAGTRGYYPNPPLISHTSSYAPILPSSKSSDEQHAKSRSAAYANTSPRLIPATTAFTQQSQAYAAMQNAQSFTTPLHPMQHPLSLHPTPTSFTPAQATIRESSIAWNPQDDATLMAARAQGMNWAPIHWTYFPSKTPNACRKRHERLMERRNVDDWDGIKIENLAKHYMAMRREIWAPLAAATGEKWSVVEQKCMSQGLKNLQTPSRSCSGRERILESYDAGVLSPSIDSGYADDMETQGGYYEDSESTRGHEDMEVFHNRYHSQLYTMNSVQTAPIPSSRHINPYSDARAYSPNQTGTISTYLAPQKADSIDLNEATKTSNNFHHSIAPTWDSAFEEMPKNDNRLLRTANEPIESPGTRAALVEDVPSRKSSIYVNQGPNVQLPLRTSTPEQTQIVTTPAAGDEDPRATVGEESVILVKESDIQAKSSPRISNSKPIQACEKSSTDSHHSDQSNDDENSLISWEDRIDIENGISLSPEAKNKFDIVMSLMAALRYRLLSELMLSFHLRCKQSSIDIKWQSADSPTGGHDTSPSNPAAGDASTPDAPFTARGNSGGVPTPSSATHSNPKRGADQDGDEDDETHKKRQRRDPQDCSPHPEKHQRLICPYRHRDPGSFGLNGARVCANTWPDIAKLKEHLYRKHYVKFQCQRCKENLRSRLELDSHAEAKVSCLPRIRELKDGFTFETYEWLRNKKNPPGQIQQEKWRAMYDHLFASDTSLLASNFDNLDHNGSSILANNVPISNTSLDLLENYLPYAEAIVARRMKPVETSLLEQVLGPDHQFQAISLGSTQSLNPSSVHGCESGKAKIPQSPADSGFGAYVTPMPSIETSQTPRAMDDMDFGVSLSEHNDFDALLNSCFSPYMVSQLPPAQYLDQEIAYNFCSTCVGHCVCQGRTHCESKVPGNSNPSAQSSSNNASMIQQLMQRIEALEKKPEVGYQSPCFTLCLRAIENYVVSNIISSKCEEILYQIPWYATKIRICMDEFMIYARRKAILIIESGRRRRIESSYSGLRNQEIEGSSESVANTNLPEVLVQKGGEFYQIELIHNLKYTDWMRFFVVQYSILPLALSKVNVKMKI</sequence>
<feature type="compositionally biased region" description="Basic and acidic residues" evidence="1">
    <location>
        <begin position="613"/>
        <end position="626"/>
    </location>
</feature>
<dbReference type="STRING" id="576137.A0A1L7X6Y5"/>
<feature type="region of interest" description="Disordered" evidence="1">
    <location>
        <begin position="254"/>
        <end position="274"/>
    </location>
</feature>
<reference evidence="2 3" key="1">
    <citation type="submission" date="2016-03" db="EMBL/GenBank/DDBJ databases">
        <authorList>
            <person name="Ploux O."/>
        </authorList>
    </citation>
    <scope>NUCLEOTIDE SEQUENCE [LARGE SCALE GENOMIC DNA]</scope>
    <source>
        <strain evidence="2 3">UAMH 11012</strain>
    </source>
</reference>
<dbReference type="OrthoDB" id="4151352at2759"/>
<dbReference type="PANTHER" id="PTHR38166">
    <property type="entry name" value="C2H2-TYPE DOMAIN-CONTAINING PROTEIN-RELATED"/>
    <property type="match status" value="1"/>
</dbReference>
<feature type="compositionally biased region" description="Polar residues" evidence="1">
    <location>
        <begin position="449"/>
        <end position="461"/>
    </location>
</feature>
<dbReference type="PANTHER" id="PTHR38166:SF1">
    <property type="entry name" value="C2H2-TYPE DOMAIN-CONTAINING PROTEIN"/>
    <property type="match status" value="1"/>
</dbReference>
<dbReference type="AlphaFoldDB" id="A0A1L7X6Y5"/>
<feature type="region of interest" description="Disordered" evidence="1">
    <location>
        <begin position="446"/>
        <end position="487"/>
    </location>
</feature>
<feature type="region of interest" description="Disordered" evidence="1">
    <location>
        <begin position="1"/>
        <end position="26"/>
    </location>
</feature>
<evidence type="ECO:0000313" key="3">
    <source>
        <dbReference type="Proteomes" id="UP000184330"/>
    </source>
</evidence>
<evidence type="ECO:0000256" key="1">
    <source>
        <dbReference type="SAM" id="MobiDB-lite"/>
    </source>
</evidence>
<gene>
    <name evidence="2" type="ORF">PAC_10686</name>
</gene>
<feature type="region of interest" description="Disordered" evidence="1">
    <location>
        <begin position="43"/>
        <end position="68"/>
    </location>
</feature>
<organism evidence="2 3">
    <name type="scientific">Phialocephala subalpina</name>
    <dbReference type="NCBI Taxonomy" id="576137"/>
    <lineage>
        <taxon>Eukaryota</taxon>
        <taxon>Fungi</taxon>
        <taxon>Dikarya</taxon>
        <taxon>Ascomycota</taxon>
        <taxon>Pezizomycotina</taxon>
        <taxon>Leotiomycetes</taxon>
        <taxon>Helotiales</taxon>
        <taxon>Mollisiaceae</taxon>
        <taxon>Phialocephala</taxon>
        <taxon>Phialocephala fortinii species complex</taxon>
    </lineage>
</organism>
<evidence type="ECO:0008006" key="4">
    <source>
        <dbReference type="Google" id="ProtNLM"/>
    </source>
</evidence>
<feature type="region of interest" description="Disordered" evidence="1">
    <location>
        <begin position="544"/>
        <end position="633"/>
    </location>
</feature>